<feature type="region of interest" description="Disordered" evidence="1">
    <location>
        <begin position="123"/>
        <end position="145"/>
    </location>
</feature>
<sequence>MPNSGGGGYEEVAAAKRGRFRISSPAQGPPEATLGRFRLMPTSNYGTISPILQRGRFAVIPEEPHGSPAQGTPPADRSDRSARSPSPEWDFDIEQLSPSFHNIYFINSNSVYELLMNLRDHSSQMPGNTLQRIRSKEQQQQQQQQ</sequence>
<name>A0A1A9VVS0_GLOAU</name>
<dbReference type="AlphaFoldDB" id="A0A1A9VVS0"/>
<dbReference type="EnsemblMetazoa" id="GAUT049268-RA">
    <property type="protein sequence ID" value="GAUT049268-PA"/>
    <property type="gene ID" value="GAUT049268"/>
</dbReference>
<dbReference type="VEuPathDB" id="VectorBase:GAUT049268"/>
<evidence type="ECO:0000256" key="1">
    <source>
        <dbReference type="SAM" id="MobiDB-lite"/>
    </source>
</evidence>
<dbReference type="Proteomes" id="UP000078200">
    <property type="component" value="Unassembled WGS sequence"/>
</dbReference>
<evidence type="ECO:0000313" key="2">
    <source>
        <dbReference type="EnsemblMetazoa" id="GAUT049268-PA"/>
    </source>
</evidence>
<evidence type="ECO:0000313" key="3">
    <source>
        <dbReference type="Proteomes" id="UP000078200"/>
    </source>
</evidence>
<feature type="region of interest" description="Disordered" evidence="1">
    <location>
        <begin position="1"/>
        <end position="37"/>
    </location>
</feature>
<accession>A0A1A9VVS0</accession>
<protein>
    <submittedName>
        <fullName evidence="2">Uncharacterized protein</fullName>
    </submittedName>
</protein>
<organism evidence="2 3">
    <name type="scientific">Glossina austeni</name>
    <name type="common">Savannah tsetse fly</name>
    <dbReference type="NCBI Taxonomy" id="7395"/>
    <lineage>
        <taxon>Eukaryota</taxon>
        <taxon>Metazoa</taxon>
        <taxon>Ecdysozoa</taxon>
        <taxon>Arthropoda</taxon>
        <taxon>Hexapoda</taxon>
        <taxon>Insecta</taxon>
        <taxon>Pterygota</taxon>
        <taxon>Neoptera</taxon>
        <taxon>Endopterygota</taxon>
        <taxon>Diptera</taxon>
        <taxon>Brachycera</taxon>
        <taxon>Muscomorpha</taxon>
        <taxon>Hippoboscoidea</taxon>
        <taxon>Glossinidae</taxon>
        <taxon>Glossina</taxon>
    </lineage>
</organism>
<keyword evidence="3" id="KW-1185">Reference proteome</keyword>
<feature type="compositionally biased region" description="Polar residues" evidence="1">
    <location>
        <begin position="123"/>
        <end position="132"/>
    </location>
</feature>
<feature type="region of interest" description="Disordered" evidence="1">
    <location>
        <begin position="59"/>
        <end position="92"/>
    </location>
</feature>
<reference evidence="2" key="1">
    <citation type="submission" date="2020-05" db="UniProtKB">
        <authorList>
            <consortium name="EnsemblMetazoa"/>
        </authorList>
    </citation>
    <scope>IDENTIFICATION</scope>
    <source>
        <strain evidence="2">TTRI</strain>
    </source>
</reference>
<proteinExistence type="predicted"/>